<dbReference type="InterPro" id="IPR011761">
    <property type="entry name" value="ATP-grasp"/>
</dbReference>
<dbReference type="EC" id="6.3.2.3" evidence="10"/>
<dbReference type="PANTHER" id="PTHR21621:SF4">
    <property type="entry name" value="GLUTATHIONE SYNTHETASE"/>
    <property type="match status" value="1"/>
</dbReference>
<evidence type="ECO:0000256" key="1">
    <source>
        <dbReference type="ARBA" id="ARBA00001936"/>
    </source>
</evidence>
<evidence type="ECO:0000313" key="13">
    <source>
        <dbReference type="Proteomes" id="UP001198034"/>
    </source>
</evidence>
<dbReference type="Pfam" id="PF02955">
    <property type="entry name" value="GSH-S_ATP"/>
    <property type="match status" value="1"/>
</dbReference>
<dbReference type="SUPFAM" id="SSF52440">
    <property type="entry name" value="PreATP-grasp domain"/>
    <property type="match status" value="1"/>
</dbReference>
<dbReference type="Proteomes" id="UP001198034">
    <property type="component" value="Unassembled WGS sequence"/>
</dbReference>
<keyword evidence="9" id="KW-0464">Manganese</keyword>
<evidence type="ECO:0000256" key="2">
    <source>
        <dbReference type="ARBA" id="ARBA00001946"/>
    </source>
</evidence>
<evidence type="ECO:0000256" key="5">
    <source>
        <dbReference type="ARBA" id="ARBA00022723"/>
    </source>
</evidence>
<dbReference type="NCBIfam" id="TIGR01380">
    <property type="entry name" value="glut_syn"/>
    <property type="match status" value="1"/>
</dbReference>
<dbReference type="GO" id="GO:0004363">
    <property type="term" value="F:glutathione synthase activity"/>
    <property type="evidence" value="ECO:0007669"/>
    <property type="project" value="UniProtKB-EC"/>
</dbReference>
<keyword evidence="6 10" id="KW-0547">Nucleotide-binding</keyword>
<dbReference type="Gene3D" id="3.40.50.20">
    <property type="match status" value="1"/>
</dbReference>
<evidence type="ECO:0000256" key="10">
    <source>
        <dbReference type="HAMAP-Rule" id="MF_00162"/>
    </source>
</evidence>
<comment type="cofactor">
    <cofactor evidence="1">
        <name>Mn(2+)</name>
        <dbReference type="ChEBI" id="CHEBI:29035"/>
    </cofactor>
</comment>
<evidence type="ECO:0000313" key="12">
    <source>
        <dbReference type="EMBL" id="MCB5196971.1"/>
    </source>
</evidence>
<dbReference type="Gene3D" id="3.30.470.20">
    <property type="entry name" value="ATP-grasp fold, B domain"/>
    <property type="match status" value="1"/>
</dbReference>
<evidence type="ECO:0000256" key="9">
    <source>
        <dbReference type="ARBA" id="ARBA00023211"/>
    </source>
</evidence>
<dbReference type="Gene3D" id="3.30.1490.20">
    <property type="entry name" value="ATP-grasp fold, A domain"/>
    <property type="match status" value="1"/>
</dbReference>
<evidence type="ECO:0000256" key="6">
    <source>
        <dbReference type="ARBA" id="ARBA00022741"/>
    </source>
</evidence>
<evidence type="ECO:0000256" key="3">
    <source>
        <dbReference type="ARBA" id="ARBA00022598"/>
    </source>
</evidence>
<comment type="caution">
    <text evidence="12">The sequence shown here is derived from an EMBL/GenBank/DDBJ whole genome shotgun (WGS) entry which is preliminary data.</text>
</comment>
<evidence type="ECO:0000256" key="8">
    <source>
        <dbReference type="ARBA" id="ARBA00022842"/>
    </source>
</evidence>
<dbReference type="InterPro" id="IPR016185">
    <property type="entry name" value="PreATP-grasp_dom_sf"/>
</dbReference>
<name>A0ABS8BNB5_9NEIS</name>
<protein>
    <recommendedName>
        <fullName evidence="10">Glutathione synthetase</fullName>
        <ecNumber evidence="10">6.3.2.3</ecNumber>
    </recommendedName>
    <alternativeName>
        <fullName evidence="10">GSH synthetase</fullName>
        <shortName evidence="10">GSH-S</shortName>
        <shortName evidence="10">GSHase</shortName>
    </alternativeName>
    <alternativeName>
        <fullName evidence="10">Glutathione synthase</fullName>
    </alternativeName>
</protein>
<evidence type="ECO:0000256" key="7">
    <source>
        <dbReference type="ARBA" id="ARBA00022840"/>
    </source>
</evidence>
<dbReference type="RefSeq" id="WP_226764701.1">
    <property type="nucleotide sequence ID" value="NZ_JAJAWG010000008.1"/>
</dbReference>
<keyword evidence="5" id="KW-0479">Metal-binding</keyword>
<comment type="catalytic activity">
    <reaction evidence="10">
        <text>gamma-L-glutamyl-L-cysteine + glycine + ATP = glutathione + ADP + phosphate + H(+)</text>
        <dbReference type="Rhea" id="RHEA:13557"/>
        <dbReference type="ChEBI" id="CHEBI:15378"/>
        <dbReference type="ChEBI" id="CHEBI:30616"/>
        <dbReference type="ChEBI" id="CHEBI:43474"/>
        <dbReference type="ChEBI" id="CHEBI:57305"/>
        <dbReference type="ChEBI" id="CHEBI:57925"/>
        <dbReference type="ChEBI" id="CHEBI:58173"/>
        <dbReference type="ChEBI" id="CHEBI:456216"/>
        <dbReference type="EC" id="6.3.2.3"/>
    </reaction>
</comment>
<comment type="similarity">
    <text evidence="10">Belongs to the prokaryotic GSH synthase family.</text>
</comment>
<organism evidence="12 13">
    <name type="scientific">Deefgea salmonis</name>
    <dbReference type="NCBI Taxonomy" id="2875502"/>
    <lineage>
        <taxon>Bacteria</taxon>
        <taxon>Pseudomonadati</taxon>
        <taxon>Pseudomonadota</taxon>
        <taxon>Betaproteobacteria</taxon>
        <taxon>Neisseriales</taxon>
        <taxon>Chitinibacteraceae</taxon>
        <taxon>Deefgea</taxon>
    </lineage>
</organism>
<dbReference type="SUPFAM" id="SSF56059">
    <property type="entry name" value="Glutathione synthetase ATP-binding domain-like"/>
    <property type="match status" value="1"/>
</dbReference>
<comment type="pathway">
    <text evidence="10">Sulfur metabolism; glutathione biosynthesis; glutathione from L-cysteine and L-glutamate: step 2/2.</text>
</comment>
<evidence type="ECO:0000259" key="11">
    <source>
        <dbReference type="PROSITE" id="PS50975"/>
    </source>
</evidence>
<dbReference type="PROSITE" id="PS50975">
    <property type="entry name" value="ATP_GRASP"/>
    <property type="match status" value="1"/>
</dbReference>
<dbReference type="EMBL" id="JAJAWG010000008">
    <property type="protein sequence ID" value="MCB5196971.1"/>
    <property type="molecule type" value="Genomic_DNA"/>
</dbReference>
<dbReference type="InterPro" id="IPR013815">
    <property type="entry name" value="ATP_grasp_subdomain_1"/>
</dbReference>
<dbReference type="HAMAP" id="MF_00162">
    <property type="entry name" value="GSH_S"/>
    <property type="match status" value="1"/>
</dbReference>
<dbReference type="InterPro" id="IPR006284">
    <property type="entry name" value="Glut_synth_pro"/>
</dbReference>
<feature type="domain" description="ATP-grasp" evidence="11">
    <location>
        <begin position="124"/>
        <end position="309"/>
    </location>
</feature>
<dbReference type="NCBIfam" id="NF003573">
    <property type="entry name" value="PRK05246.1"/>
    <property type="match status" value="1"/>
</dbReference>
<keyword evidence="8" id="KW-0460">Magnesium</keyword>
<proteinExistence type="inferred from homology"/>
<dbReference type="InterPro" id="IPR004218">
    <property type="entry name" value="GSHS_ATP-bd"/>
</dbReference>
<evidence type="ECO:0000256" key="4">
    <source>
        <dbReference type="ARBA" id="ARBA00022684"/>
    </source>
</evidence>
<keyword evidence="3 10" id="KW-0436">Ligase</keyword>
<keyword evidence="4 10" id="KW-0317">Glutathione biosynthesis</keyword>
<keyword evidence="7 10" id="KW-0067">ATP-binding</keyword>
<reference evidence="12 13" key="1">
    <citation type="submission" date="2021-10" db="EMBL/GenBank/DDBJ databases">
        <authorList>
            <person name="Chen M."/>
        </authorList>
    </citation>
    <scope>NUCLEOTIDE SEQUENCE [LARGE SCALE GENOMIC DNA]</scope>
    <source>
        <strain evidence="12 13">H3-26</strain>
    </source>
</reference>
<comment type="cofactor">
    <cofactor evidence="2">
        <name>Mg(2+)</name>
        <dbReference type="ChEBI" id="CHEBI:18420"/>
    </cofactor>
</comment>
<sequence length="316" mass="34766">MRFLFVVDPLASFKIYKDTTFVMMREAIARGHEVWTCLIDELSLKQTLVQATARRLTLTPNADDWYQEADAETIALRDFSGVLMRKDPPFNQQYYYATQLFSLAEEQGANVFNSGQALRDFNEKLAIFKFPEFTTETMVSQNPADIRAFVAELGDVIVKPLDGMGGAGIFRLRTDDANLGSILEMLTANGSQTIMAQNYLPAIKDGDKRILLIDGVPVDWCLARIPAQGETRGNLAAGGTGVARPLTARDREIATQLGPRLAAQGLLLVGLDVIGDHLTEVNVTSPTCFQEITAQSGIDVAALFIDALERKVLEQC</sequence>
<dbReference type="Pfam" id="PF02951">
    <property type="entry name" value="GSH-S_N"/>
    <property type="match status" value="1"/>
</dbReference>
<gene>
    <name evidence="10 12" type="primary">gshB</name>
    <name evidence="12" type="ORF">LG219_11900</name>
</gene>
<keyword evidence="13" id="KW-1185">Reference proteome</keyword>
<dbReference type="InterPro" id="IPR004215">
    <property type="entry name" value="GSHS_N"/>
</dbReference>
<dbReference type="PANTHER" id="PTHR21621">
    <property type="entry name" value="RIBOSOMAL PROTEIN S6 MODIFICATION PROTEIN"/>
    <property type="match status" value="1"/>
</dbReference>
<accession>A0ABS8BNB5</accession>